<evidence type="ECO:0000313" key="2">
    <source>
        <dbReference type="Proteomes" id="UP000190135"/>
    </source>
</evidence>
<dbReference type="RefSeq" id="WP_078708181.1">
    <property type="nucleotide sequence ID" value="NZ_FUXL01000005.1"/>
</dbReference>
<dbReference type="Proteomes" id="UP000190135">
    <property type="component" value="Unassembled WGS sequence"/>
</dbReference>
<accession>A0A1T4QWB8</accession>
<organism evidence="1 2">
    <name type="scientific">Consotaella salsifontis</name>
    <dbReference type="NCBI Taxonomy" id="1365950"/>
    <lineage>
        <taxon>Bacteria</taxon>
        <taxon>Pseudomonadati</taxon>
        <taxon>Pseudomonadota</taxon>
        <taxon>Alphaproteobacteria</taxon>
        <taxon>Hyphomicrobiales</taxon>
        <taxon>Aurantimonadaceae</taxon>
        <taxon>Consotaella</taxon>
    </lineage>
</organism>
<protein>
    <submittedName>
        <fullName evidence="1">Antitoxin VapB</fullName>
    </submittedName>
</protein>
<dbReference type="EMBL" id="FUXL01000005">
    <property type="protein sequence ID" value="SKA08099.1"/>
    <property type="molecule type" value="Genomic_DNA"/>
</dbReference>
<reference evidence="1 2" key="1">
    <citation type="submission" date="2017-02" db="EMBL/GenBank/DDBJ databases">
        <authorList>
            <person name="Peterson S.W."/>
        </authorList>
    </citation>
    <scope>NUCLEOTIDE SEQUENCE [LARGE SCALE GENOMIC DNA]</scope>
    <source>
        <strain evidence="1 2">USBA 369</strain>
    </source>
</reference>
<name>A0A1T4QWB8_9HYPH</name>
<keyword evidence="2" id="KW-1185">Reference proteome</keyword>
<gene>
    <name evidence="1" type="ORF">SAMN05428963_105308</name>
</gene>
<sequence length="71" mass="7815">MPFHIKNPETDALARKVAQIKKIGLTEAVHLALEHELERERAKPSLADVAAEFCRELKNRSSAGSGRAGHL</sequence>
<dbReference type="STRING" id="1365950.SAMN05428963_105308"/>
<dbReference type="Pfam" id="PF07704">
    <property type="entry name" value="PSK_trans_fac"/>
    <property type="match status" value="1"/>
</dbReference>
<dbReference type="InterPro" id="IPR011660">
    <property type="entry name" value="VapB-like"/>
</dbReference>
<proteinExistence type="predicted"/>
<dbReference type="AlphaFoldDB" id="A0A1T4QWB8"/>
<evidence type="ECO:0000313" key="1">
    <source>
        <dbReference type="EMBL" id="SKA08099.1"/>
    </source>
</evidence>